<protein>
    <submittedName>
        <fullName evidence="2">S-adenosyl-L-methionine-dependent methyltransferase</fullName>
    </submittedName>
</protein>
<keyword evidence="2" id="KW-0489">Methyltransferase</keyword>
<evidence type="ECO:0000259" key="1">
    <source>
        <dbReference type="Pfam" id="PF13649"/>
    </source>
</evidence>
<dbReference type="Pfam" id="PF13649">
    <property type="entry name" value="Methyltransf_25"/>
    <property type="match status" value="1"/>
</dbReference>
<feature type="domain" description="Methyltransferase" evidence="1">
    <location>
        <begin position="68"/>
        <end position="160"/>
    </location>
</feature>
<dbReference type="Proteomes" id="UP000799766">
    <property type="component" value="Unassembled WGS sequence"/>
</dbReference>
<dbReference type="AlphaFoldDB" id="A0A6A6NTT9"/>
<reference evidence="2" key="1">
    <citation type="journal article" date="2020" name="Stud. Mycol.">
        <title>101 Dothideomycetes genomes: a test case for predicting lifestyles and emergence of pathogens.</title>
        <authorList>
            <person name="Haridas S."/>
            <person name="Albert R."/>
            <person name="Binder M."/>
            <person name="Bloem J."/>
            <person name="Labutti K."/>
            <person name="Salamov A."/>
            <person name="Andreopoulos B."/>
            <person name="Baker S."/>
            <person name="Barry K."/>
            <person name="Bills G."/>
            <person name="Bluhm B."/>
            <person name="Cannon C."/>
            <person name="Castanera R."/>
            <person name="Culley D."/>
            <person name="Daum C."/>
            <person name="Ezra D."/>
            <person name="Gonzalez J."/>
            <person name="Henrissat B."/>
            <person name="Kuo A."/>
            <person name="Liang C."/>
            <person name="Lipzen A."/>
            <person name="Lutzoni F."/>
            <person name="Magnuson J."/>
            <person name="Mondo S."/>
            <person name="Nolan M."/>
            <person name="Ohm R."/>
            <person name="Pangilinan J."/>
            <person name="Park H.-J."/>
            <person name="Ramirez L."/>
            <person name="Alfaro M."/>
            <person name="Sun H."/>
            <person name="Tritt A."/>
            <person name="Yoshinaga Y."/>
            <person name="Zwiers L.-H."/>
            <person name="Turgeon B."/>
            <person name="Goodwin S."/>
            <person name="Spatafora J."/>
            <person name="Crous P."/>
            <person name="Grigoriev I."/>
        </authorList>
    </citation>
    <scope>NUCLEOTIDE SEQUENCE</scope>
    <source>
        <strain evidence="2">ATCC 16933</strain>
    </source>
</reference>
<sequence>MTDSVPQEYKDTVDIHDRMFQKISVDRRIYCVPVDEEEEERLILQNQIMHYLFEEKLYFPDIPYPDKVLECGYGRASWAVQMAQTYEDCEITAIDIYPADLPDEPDNLECELWDLNEPLVPTYERNQFDLVHSHFVAPGIKKERWREYLKDLVRLTKKGGWVQVAEFYYTIQSDNGLLGEDDALYKWGVNYRAAVQHDRDPRVGNYIDQLLRDAGLLQVQIRHFRLPIGGWPEDPRQKWIGEQNLTNVNQMLDSLALYPFTQRLGWTPAQVKELTNQARAEAAETRRKLYIPLSVAWGRKRP</sequence>
<name>A0A6A6NTT9_9PEZI</name>
<keyword evidence="3" id="KW-1185">Reference proteome</keyword>
<dbReference type="OrthoDB" id="506498at2759"/>
<dbReference type="SUPFAM" id="SSF53335">
    <property type="entry name" value="S-adenosyl-L-methionine-dependent methyltransferases"/>
    <property type="match status" value="1"/>
</dbReference>
<dbReference type="EMBL" id="MU001688">
    <property type="protein sequence ID" value="KAF2455185.1"/>
    <property type="molecule type" value="Genomic_DNA"/>
</dbReference>
<dbReference type="CDD" id="cd02440">
    <property type="entry name" value="AdoMet_MTases"/>
    <property type="match status" value="1"/>
</dbReference>
<gene>
    <name evidence="2" type="ORF">BDY21DRAFT_80897</name>
</gene>
<dbReference type="InterPro" id="IPR041698">
    <property type="entry name" value="Methyltransf_25"/>
</dbReference>
<organism evidence="2 3">
    <name type="scientific">Lineolata rhizophorae</name>
    <dbReference type="NCBI Taxonomy" id="578093"/>
    <lineage>
        <taxon>Eukaryota</taxon>
        <taxon>Fungi</taxon>
        <taxon>Dikarya</taxon>
        <taxon>Ascomycota</taxon>
        <taxon>Pezizomycotina</taxon>
        <taxon>Dothideomycetes</taxon>
        <taxon>Dothideomycetes incertae sedis</taxon>
        <taxon>Lineolatales</taxon>
        <taxon>Lineolataceae</taxon>
        <taxon>Lineolata</taxon>
    </lineage>
</organism>
<keyword evidence="2" id="KW-0808">Transferase</keyword>
<evidence type="ECO:0000313" key="3">
    <source>
        <dbReference type="Proteomes" id="UP000799766"/>
    </source>
</evidence>
<dbReference type="Gene3D" id="3.40.50.150">
    <property type="entry name" value="Vaccinia Virus protein VP39"/>
    <property type="match status" value="1"/>
</dbReference>
<evidence type="ECO:0000313" key="2">
    <source>
        <dbReference type="EMBL" id="KAF2455185.1"/>
    </source>
</evidence>
<dbReference type="GO" id="GO:0032259">
    <property type="term" value="P:methylation"/>
    <property type="evidence" value="ECO:0007669"/>
    <property type="project" value="UniProtKB-KW"/>
</dbReference>
<accession>A0A6A6NTT9</accession>
<proteinExistence type="predicted"/>
<dbReference type="InterPro" id="IPR029063">
    <property type="entry name" value="SAM-dependent_MTases_sf"/>
</dbReference>
<dbReference type="GO" id="GO:0008168">
    <property type="term" value="F:methyltransferase activity"/>
    <property type="evidence" value="ECO:0007669"/>
    <property type="project" value="UniProtKB-KW"/>
</dbReference>